<dbReference type="EMBL" id="SISP01000032">
    <property type="protein sequence ID" value="TBM39805.1"/>
    <property type="molecule type" value="Genomic_DNA"/>
</dbReference>
<comment type="caution">
    <text evidence="2">The sequence shown here is derived from an EMBL/GenBank/DDBJ whole genome shotgun (WGS) entry which is preliminary data.</text>
</comment>
<dbReference type="AlphaFoldDB" id="A0A7Z7YC39"/>
<evidence type="ECO:0000313" key="3">
    <source>
        <dbReference type="Proteomes" id="UP000294145"/>
    </source>
</evidence>
<accession>A0A7Z7YC39</accession>
<dbReference type="InterPro" id="IPR022225">
    <property type="entry name" value="Phage_tail_fibre_N"/>
</dbReference>
<dbReference type="InterPro" id="IPR051934">
    <property type="entry name" value="Phage_Tail_Fiber_Structural"/>
</dbReference>
<name>A0A7Z7YC39_VIBCL</name>
<dbReference type="Pfam" id="PF12571">
    <property type="entry name" value="Phage_tail_fib"/>
    <property type="match status" value="1"/>
</dbReference>
<gene>
    <name evidence="2" type="ORF">EYB64_16335</name>
</gene>
<organism evidence="2 3">
    <name type="scientific">Vibrio cholerae</name>
    <dbReference type="NCBI Taxonomy" id="666"/>
    <lineage>
        <taxon>Bacteria</taxon>
        <taxon>Pseudomonadati</taxon>
        <taxon>Pseudomonadota</taxon>
        <taxon>Gammaproteobacteria</taxon>
        <taxon>Vibrionales</taxon>
        <taxon>Vibrionaceae</taxon>
        <taxon>Vibrio</taxon>
    </lineage>
</organism>
<dbReference type="PANTHER" id="PTHR35191:SF1">
    <property type="entry name" value="PROPHAGE SIDE TAIL FIBER PROTEIN HOMOLOG STFQ-RELATED"/>
    <property type="match status" value="1"/>
</dbReference>
<dbReference type="SUPFAM" id="SSF49899">
    <property type="entry name" value="Concanavalin A-like lectins/glucanases"/>
    <property type="match status" value="1"/>
</dbReference>
<dbReference type="Proteomes" id="UP000294145">
    <property type="component" value="Unassembled WGS sequence"/>
</dbReference>
<dbReference type="PANTHER" id="PTHR35191">
    <property type="entry name" value="PROPHAGE SIDE TAIL FIBER PROTEIN HOMOLOG STFQ-RELATED"/>
    <property type="match status" value="1"/>
</dbReference>
<dbReference type="Pfam" id="PF13385">
    <property type="entry name" value="Laminin_G_3"/>
    <property type="match status" value="1"/>
</dbReference>
<feature type="domain" description="Phage tail fibre protein N-terminal" evidence="1">
    <location>
        <begin position="1"/>
        <end position="150"/>
    </location>
</feature>
<reference evidence="2 3" key="1">
    <citation type="submission" date="2019-02" db="EMBL/GenBank/DDBJ databases">
        <title>Genomic plasticity associated with the antimicrobial resistance in Vibrio cholerae.</title>
        <authorList>
            <person name="Verma J."/>
            <person name="Bag S."/>
            <person name="Saha B."/>
            <person name="Kumar P."/>
            <person name="Ghosh T.S."/>
            <person name="Dayal M."/>
            <person name="Senapati T."/>
            <person name="Mehra S."/>
            <person name="Dey P."/>
            <person name="Desigamani A."/>
            <person name="Kumar D."/>
            <person name="Rana P."/>
            <person name="Kumar B."/>
            <person name="Maiti T.K."/>
            <person name="Sharma N.C."/>
            <person name="Bhadra R.K."/>
            <person name="Mutreja A."/>
            <person name="Nair G.B."/>
            <person name="Ramamurthy T."/>
            <person name="Das B."/>
        </authorList>
    </citation>
    <scope>NUCLEOTIDE SEQUENCE [LARGE SCALE GENOMIC DNA]</scope>
    <source>
        <strain evidence="2 3">IDH06781</strain>
    </source>
</reference>
<sequence length="426" mass="46475">MSAKYYTILTEVGKTKVANAAALGRQIKLKQLAVGDGNGSEYDPVEKQESLKRETYRTPISHLGTDAQNKNWVIAEGMIPVDVGGWFVREVGLFDEDGDLFAVGKYPETYKPTLSEGTGRDLYIRFVMVVSNTESIDLKIDPTVAIATRKYVDEATKNLVDKEFLSEQIKDLATVAYVDEAMKSVSSVVVEATSQAEEDAAFAAGALAVIRLDLLAPRSSLFVDFDNPSIFEDLSEFSHELVSTGSPSTIVDSASPMLGRVGDFTNGGYLTSADHPSFRLSGKSWGIEAYVKLKTTNVSNFIVSKGQPGALNESWYLALLWDGTKLNMAFVGKNNKPIFHVEYPFGHDTEKYHHISVNCDGSTVKVYLDGELNTYSVVPSIHDGIGDLNIGRWNYGSANTAGCYIDNLIITNDGPLRTGNFTPPSA</sequence>
<dbReference type="Gene3D" id="2.60.120.200">
    <property type="match status" value="1"/>
</dbReference>
<proteinExistence type="predicted"/>
<evidence type="ECO:0000259" key="1">
    <source>
        <dbReference type="Pfam" id="PF12571"/>
    </source>
</evidence>
<dbReference type="InterPro" id="IPR013320">
    <property type="entry name" value="ConA-like_dom_sf"/>
</dbReference>
<dbReference type="RefSeq" id="WP_154813901.1">
    <property type="nucleotide sequence ID" value="NZ_SISP01000032.1"/>
</dbReference>
<protein>
    <recommendedName>
        <fullName evidence="1">Phage tail fibre protein N-terminal domain-containing protein</fullName>
    </recommendedName>
</protein>
<evidence type="ECO:0000313" key="2">
    <source>
        <dbReference type="EMBL" id="TBM39805.1"/>
    </source>
</evidence>